<keyword evidence="15" id="KW-1185">Reference proteome</keyword>
<organism evidence="14 15">
    <name type="scientific">Ekhidna lutea</name>
    <dbReference type="NCBI Taxonomy" id="447679"/>
    <lineage>
        <taxon>Bacteria</taxon>
        <taxon>Pseudomonadati</taxon>
        <taxon>Bacteroidota</taxon>
        <taxon>Cytophagia</taxon>
        <taxon>Cytophagales</taxon>
        <taxon>Reichenbachiellaceae</taxon>
        <taxon>Ekhidna</taxon>
    </lineage>
</organism>
<keyword evidence="8" id="KW-0505">Motor protein</keyword>
<dbReference type="InterPro" id="IPR019734">
    <property type="entry name" value="TPR_rpt"/>
</dbReference>
<dbReference type="OrthoDB" id="9771112at2"/>
<evidence type="ECO:0000313" key="14">
    <source>
        <dbReference type="EMBL" id="SNS42135.1"/>
    </source>
</evidence>
<evidence type="ECO:0000313" key="15">
    <source>
        <dbReference type="Proteomes" id="UP000198393"/>
    </source>
</evidence>
<keyword evidence="3" id="KW-0963">Cytoplasm</keyword>
<dbReference type="InterPro" id="IPR011990">
    <property type="entry name" value="TPR-like_helical_dom_sf"/>
</dbReference>
<dbReference type="InterPro" id="IPR024983">
    <property type="entry name" value="CHAT_dom"/>
</dbReference>
<dbReference type="EMBL" id="FZPD01000001">
    <property type="protein sequence ID" value="SNS42135.1"/>
    <property type="molecule type" value="Genomic_DNA"/>
</dbReference>
<dbReference type="PANTHER" id="PTHR45783">
    <property type="entry name" value="KINESIN LIGHT CHAIN"/>
    <property type="match status" value="1"/>
</dbReference>
<dbReference type="AlphaFoldDB" id="A0A239EBU5"/>
<evidence type="ECO:0000256" key="12">
    <source>
        <dbReference type="SAM" id="SignalP"/>
    </source>
</evidence>
<dbReference type="Pfam" id="PF13424">
    <property type="entry name" value="TPR_12"/>
    <property type="match status" value="2"/>
</dbReference>
<dbReference type="Pfam" id="PF12770">
    <property type="entry name" value="CHAT"/>
    <property type="match status" value="1"/>
</dbReference>
<evidence type="ECO:0000256" key="11">
    <source>
        <dbReference type="SAM" id="MobiDB-lite"/>
    </source>
</evidence>
<protein>
    <submittedName>
        <fullName evidence="14">Tetratricopeptide repeat-containing protein</fullName>
    </submittedName>
</protein>
<evidence type="ECO:0000256" key="10">
    <source>
        <dbReference type="PROSITE-ProRule" id="PRU00339"/>
    </source>
</evidence>
<evidence type="ECO:0000256" key="5">
    <source>
        <dbReference type="ARBA" id="ARBA00022737"/>
    </source>
</evidence>
<dbReference type="RefSeq" id="WP_089354862.1">
    <property type="nucleotide sequence ID" value="NZ_FZPD01000001.1"/>
</dbReference>
<gene>
    <name evidence="14" type="ORF">SAMN05421640_0070</name>
</gene>
<keyword evidence="9" id="KW-0206">Cytoskeleton</keyword>
<comment type="similarity">
    <text evidence="2">Belongs to the kinesin light chain family.</text>
</comment>
<evidence type="ECO:0000256" key="6">
    <source>
        <dbReference type="ARBA" id="ARBA00022803"/>
    </source>
</evidence>
<dbReference type="Pfam" id="PF13374">
    <property type="entry name" value="TPR_10"/>
    <property type="match status" value="1"/>
</dbReference>
<reference evidence="14 15" key="1">
    <citation type="submission" date="2017-06" db="EMBL/GenBank/DDBJ databases">
        <authorList>
            <person name="Kim H.J."/>
            <person name="Triplett B.A."/>
        </authorList>
    </citation>
    <scope>NUCLEOTIDE SEQUENCE [LARGE SCALE GENOMIC DNA]</scope>
    <source>
        <strain evidence="14 15">DSM 19307</strain>
    </source>
</reference>
<sequence length="1035" mass="117685">MRLLYTIALTLVSVTLFAQYAFESKKAEKLYYKLDDAYLDYDYETILDNEAIAKETFLTKEDTVAANIYSYLAEAYDYELSDYQKALDFYQLELNLRKKIEPTSDVKDLLYNMATLQTELGYYTEAEQFLITIQEADAEEFGKESAEYFDSSRALIELYLQTEQVNKGLSEAESIRKEVAKKSVEEGVSYKWIGDAYAIEGSFKKAEKNILRGLSVFEENGLETTIEYVSTLNSLGVIYMDKGKLPEAEEIFQQAIDLVNRMQGENDDVIAGLQNNLAIVYFNLGDYERATALQRNILEEDKDYYGEDSFTYGLSLLNLGLTLLYDGQYTESEKLHLEAMQVFETSAGKESIDYGRVQNNLSLLNARRGRIDEAIDYGQKAIKTYEATLGEDHPETAFPYFNLANAHLGYEEVDKAKPLANRAYEIRKKALGDQHPYFARSANQLAIVNWKEGNNEEALKFYQETFDNYFNQINTFFPVLTEEEKATFYYTNLRPAFEQYVSFIEETSREDKDLLGEIYNYQLALKGLIMYATSKVRESILASGDENLISMFEEWISQKEQLAKLFSATDIEIGVRNKKIDSLTEASNVLEEQLSKSSQAFGENFANKSVTWEDIRNSLAPGEAAVEMVRYRDFSTDSSGVFTDEVYYAAMIVRHDTEDHPEMVILRNGAQMEQKFLANYRNAIKYKISENYSYRLFWQPIARRLEGINKIYFAPDGVYNQISIYTLQNPGTKDYLLNEIDLALVTNTKDLLEESQPFEDGGRSVFFGYPQYSMGSTLSDDGSAKDRGVRGARGSRGKTSKEELSRGIPRGVRGNLVRYMQSFNGLGMLPGTKKEVELIDSLYAVNDRNRDTYFLNEALEGTVKSVNNPNILHIATHGFFLEQDHDAQSDDAYVQNPLLRSGLILAGANNFIQTGTIVSESDGNDGILTAFEAMNMNLDKTDVVVLSACETGLGEIKNGEGVYGLQRAFQIAGADAIIMSMWTVDDDATQELMTTFYREWLSHGDKQLAFNTAQKKLREKYKKPYYWGAFVMIGE</sequence>
<evidence type="ECO:0000256" key="4">
    <source>
        <dbReference type="ARBA" id="ARBA00022701"/>
    </source>
</evidence>
<evidence type="ECO:0000256" key="7">
    <source>
        <dbReference type="ARBA" id="ARBA00023054"/>
    </source>
</evidence>
<evidence type="ECO:0000256" key="2">
    <source>
        <dbReference type="ARBA" id="ARBA00009622"/>
    </source>
</evidence>
<feature type="signal peptide" evidence="12">
    <location>
        <begin position="1"/>
        <end position="18"/>
    </location>
</feature>
<dbReference type="GO" id="GO:0005737">
    <property type="term" value="C:cytoplasm"/>
    <property type="evidence" value="ECO:0007669"/>
    <property type="project" value="TreeGrafter"/>
</dbReference>
<feature type="repeat" description="TPR" evidence="10">
    <location>
        <begin position="229"/>
        <end position="262"/>
    </location>
</feature>
<dbReference type="GO" id="GO:0005874">
    <property type="term" value="C:microtubule"/>
    <property type="evidence" value="ECO:0007669"/>
    <property type="project" value="UniProtKB-KW"/>
</dbReference>
<dbReference type="GO" id="GO:0019894">
    <property type="term" value="F:kinesin binding"/>
    <property type="evidence" value="ECO:0007669"/>
    <property type="project" value="TreeGrafter"/>
</dbReference>
<evidence type="ECO:0000256" key="9">
    <source>
        <dbReference type="ARBA" id="ARBA00023212"/>
    </source>
</evidence>
<keyword evidence="5" id="KW-0677">Repeat</keyword>
<evidence type="ECO:0000256" key="3">
    <source>
        <dbReference type="ARBA" id="ARBA00022490"/>
    </source>
</evidence>
<feature type="domain" description="CHAT" evidence="13">
    <location>
        <begin position="694"/>
        <end position="1035"/>
    </location>
</feature>
<dbReference type="GO" id="GO:0005871">
    <property type="term" value="C:kinesin complex"/>
    <property type="evidence" value="ECO:0007669"/>
    <property type="project" value="InterPro"/>
</dbReference>
<feature type="region of interest" description="Disordered" evidence="11">
    <location>
        <begin position="777"/>
        <end position="807"/>
    </location>
</feature>
<evidence type="ECO:0000256" key="1">
    <source>
        <dbReference type="ARBA" id="ARBA00004245"/>
    </source>
</evidence>
<keyword evidence="7" id="KW-0175">Coiled coil</keyword>
<dbReference type="Gene3D" id="1.25.40.10">
    <property type="entry name" value="Tetratricopeptide repeat domain"/>
    <property type="match status" value="3"/>
</dbReference>
<evidence type="ECO:0000259" key="13">
    <source>
        <dbReference type="Pfam" id="PF12770"/>
    </source>
</evidence>
<dbReference type="Proteomes" id="UP000198393">
    <property type="component" value="Unassembled WGS sequence"/>
</dbReference>
<keyword evidence="12" id="KW-0732">Signal</keyword>
<dbReference type="SMART" id="SM00028">
    <property type="entry name" value="TPR"/>
    <property type="match status" value="8"/>
</dbReference>
<keyword evidence="4" id="KW-0493">Microtubule</keyword>
<dbReference type="PROSITE" id="PS50005">
    <property type="entry name" value="TPR"/>
    <property type="match status" value="1"/>
</dbReference>
<proteinExistence type="inferred from homology"/>
<dbReference type="GO" id="GO:0007018">
    <property type="term" value="P:microtubule-based movement"/>
    <property type="evidence" value="ECO:0007669"/>
    <property type="project" value="TreeGrafter"/>
</dbReference>
<keyword evidence="6 10" id="KW-0802">TPR repeat</keyword>
<evidence type="ECO:0000256" key="8">
    <source>
        <dbReference type="ARBA" id="ARBA00023175"/>
    </source>
</evidence>
<accession>A0A239EBU5</accession>
<dbReference type="SUPFAM" id="SSF48452">
    <property type="entry name" value="TPR-like"/>
    <property type="match status" value="3"/>
</dbReference>
<dbReference type="PANTHER" id="PTHR45783:SF3">
    <property type="entry name" value="KINESIN LIGHT CHAIN"/>
    <property type="match status" value="1"/>
</dbReference>
<comment type="subcellular location">
    <subcellularLocation>
        <location evidence="1">Cytoplasm</location>
        <location evidence="1">Cytoskeleton</location>
    </subcellularLocation>
</comment>
<dbReference type="InterPro" id="IPR002151">
    <property type="entry name" value="Kinesin_light"/>
</dbReference>
<name>A0A239EBU5_EKHLU</name>
<feature type="chain" id="PRO_5012918414" evidence="12">
    <location>
        <begin position="19"/>
        <end position="1035"/>
    </location>
</feature>